<comment type="caution">
    <text evidence="2">The sequence shown here is derived from an EMBL/GenBank/DDBJ whole genome shotgun (WGS) entry which is preliminary data.</text>
</comment>
<organism evidence="2 3">
    <name type="scientific">Ideonella azotifigens</name>
    <dbReference type="NCBI Taxonomy" id="513160"/>
    <lineage>
        <taxon>Bacteria</taxon>
        <taxon>Pseudomonadati</taxon>
        <taxon>Pseudomonadota</taxon>
        <taxon>Betaproteobacteria</taxon>
        <taxon>Burkholderiales</taxon>
        <taxon>Sphaerotilaceae</taxon>
        <taxon>Ideonella</taxon>
    </lineage>
</organism>
<evidence type="ECO:0000313" key="3">
    <source>
        <dbReference type="Proteomes" id="UP001500279"/>
    </source>
</evidence>
<gene>
    <name evidence="2" type="ORF">GCM10009107_59550</name>
</gene>
<dbReference type="NCBIfam" id="NF045536">
    <property type="entry name" value="phasin_PhaP6"/>
    <property type="match status" value="1"/>
</dbReference>
<accession>A0ABN1KJX5</accession>
<name>A0ABN1KJX5_9BURK</name>
<feature type="region of interest" description="Disordered" evidence="1">
    <location>
        <begin position="1"/>
        <end position="22"/>
    </location>
</feature>
<reference evidence="2 3" key="1">
    <citation type="journal article" date="2019" name="Int. J. Syst. Evol. Microbiol.">
        <title>The Global Catalogue of Microorganisms (GCM) 10K type strain sequencing project: providing services to taxonomists for standard genome sequencing and annotation.</title>
        <authorList>
            <consortium name="The Broad Institute Genomics Platform"/>
            <consortium name="The Broad Institute Genome Sequencing Center for Infectious Disease"/>
            <person name="Wu L."/>
            <person name="Ma J."/>
        </authorList>
    </citation>
    <scope>NUCLEOTIDE SEQUENCE [LARGE SCALE GENOMIC DNA]</scope>
    <source>
        <strain evidence="2 3">JCM 15503</strain>
    </source>
</reference>
<dbReference type="Proteomes" id="UP001500279">
    <property type="component" value="Unassembled WGS sequence"/>
</dbReference>
<keyword evidence="3" id="KW-1185">Reference proteome</keyword>
<proteinExistence type="predicted"/>
<sequence length="149" mass="16081">MNRALPRPLQKAAAMNTRHSRKTHSLATQSAELAMAVPQVMAHRLTRMALAGPSPSARDQREMSQMMSEKSTAFFASWSAMAMESIRTQQALATSVMGMWSPAGWGQASMGALASQMHGAALSVLGQGLRPVHRKAVANAKRLARTPLR</sequence>
<dbReference type="EMBL" id="BAAAEW010000047">
    <property type="protein sequence ID" value="GAA0769067.1"/>
    <property type="molecule type" value="Genomic_DNA"/>
</dbReference>
<dbReference type="InterPro" id="IPR053785">
    <property type="entry name" value="PhaP6-like"/>
</dbReference>
<evidence type="ECO:0000256" key="1">
    <source>
        <dbReference type="SAM" id="MobiDB-lite"/>
    </source>
</evidence>
<evidence type="ECO:0008006" key="4">
    <source>
        <dbReference type="Google" id="ProtNLM"/>
    </source>
</evidence>
<evidence type="ECO:0000313" key="2">
    <source>
        <dbReference type="EMBL" id="GAA0769067.1"/>
    </source>
</evidence>
<protein>
    <recommendedName>
        <fullName evidence="4">Phasin domain-containing protein</fullName>
    </recommendedName>
</protein>